<evidence type="ECO:0000256" key="2">
    <source>
        <dbReference type="ARBA" id="ARBA00023180"/>
    </source>
</evidence>
<keyword evidence="5" id="KW-1185">Reference proteome</keyword>
<protein>
    <recommendedName>
        <fullName evidence="6">Protein sleepless</fullName>
    </recommendedName>
</protein>
<accession>A0A8I6R741</accession>
<dbReference type="GeneID" id="106661026"/>
<dbReference type="Pfam" id="PF17064">
    <property type="entry name" value="QVR"/>
    <property type="match status" value="1"/>
</dbReference>
<feature type="signal peptide" evidence="3">
    <location>
        <begin position="1"/>
        <end position="21"/>
    </location>
</feature>
<evidence type="ECO:0000313" key="5">
    <source>
        <dbReference type="Proteomes" id="UP000494040"/>
    </source>
</evidence>
<dbReference type="KEGG" id="clec:106661026"/>
<keyword evidence="1 3" id="KW-0732">Signal</keyword>
<name>A0A8I6R741_CIMLE</name>
<feature type="chain" id="PRO_5035169408" description="Protein sleepless" evidence="3">
    <location>
        <begin position="22"/>
        <end position="132"/>
    </location>
</feature>
<evidence type="ECO:0000256" key="3">
    <source>
        <dbReference type="SAM" id="SignalP"/>
    </source>
</evidence>
<proteinExistence type="predicted"/>
<dbReference type="OrthoDB" id="10384475at2759"/>
<dbReference type="RefSeq" id="XP_014239612.1">
    <property type="nucleotide sequence ID" value="XM_014384126.2"/>
</dbReference>
<evidence type="ECO:0008006" key="6">
    <source>
        <dbReference type="Google" id="ProtNLM"/>
    </source>
</evidence>
<organism evidence="4 5">
    <name type="scientific">Cimex lectularius</name>
    <name type="common">Bed bug</name>
    <name type="synonym">Acanthia lectularia</name>
    <dbReference type="NCBI Taxonomy" id="79782"/>
    <lineage>
        <taxon>Eukaryota</taxon>
        <taxon>Metazoa</taxon>
        <taxon>Ecdysozoa</taxon>
        <taxon>Arthropoda</taxon>
        <taxon>Hexapoda</taxon>
        <taxon>Insecta</taxon>
        <taxon>Pterygota</taxon>
        <taxon>Neoptera</taxon>
        <taxon>Paraneoptera</taxon>
        <taxon>Hemiptera</taxon>
        <taxon>Heteroptera</taxon>
        <taxon>Panheteroptera</taxon>
        <taxon>Cimicomorpha</taxon>
        <taxon>Cimicidae</taxon>
        <taxon>Cimex</taxon>
    </lineage>
</organism>
<dbReference type="Proteomes" id="UP000494040">
    <property type="component" value="Unassembled WGS sequence"/>
</dbReference>
<sequence>MGHLKGVTFALLLILVHDVELKNLTCYSCVTDTDSLCAKNEICEIPPEMYKETLCVKLVVDHTHGKEKVHRSCETEKLQDDLCLIKKEMLEREQLEMISCSVCGIPYCNIGCITKVFNHIILLCLVTVMFRT</sequence>
<evidence type="ECO:0000313" key="4">
    <source>
        <dbReference type="EnsemblMetazoa" id="XP_014239612.1"/>
    </source>
</evidence>
<keyword evidence="2" id="KW-0325">Glycoprotein</keyword>
<dbReference type="AlphaFoldDB" id="A0A8I6R741"/>
<reference evidence="4" key="1">
    <citation type="submission" date="2022-01" db="UniProtKB">
        <authorList>
            <consortium name="EnsemblMetazoa"/>
        </authorList>
    </citation>
    <scope>IDENTIFICATION</scope>
</reference>
<dbReference type="GO" id="GO:0030431">
    <property type="term" value="P:sleep"/>
    <property type="evidence" value="ECO:0007669"/>
    <property type="project" value="InterPro"/>
</dbReference>
<evidence type="ECO:0000256" key="1">
    <source>
        <dbReference type="ARBA" id="ARBA00022729"/>
    </source>
</evidence>
<dbReference type="InterPro" id="IPR031424">
    <property type="entry name" value="QVR-like"/>
</dbReference>
<dbReference type="GO" id="GO:0032222">
    <property type="term" value="P:regulation of synaptic transmission, cholinergic"/>
    <property type="evidence" value="ECO:0007669"/>
    <property type="project" value="InterPro"/>
</dbReference>
<dbReference type="EnsemblMetazoa" id="XM_014384126.2">
    <property type="protein sequence ID" value="XP_014239612.1"/>
    <property type="gene ID" value="LOC106661026"/>
</dbReference>